<keyword evidence="5" id="KW-1185">Reference proteome</keyword>
<dbReference type="Gene3D" id="3.20.20.70">
    <property type="entry name" value="Aldolase class I"/>
    <property type="match status" value="1"/>
</dbReference>
<sequence length="204" mass="23304">MILNKQLDDYKLLPVMKTFINSIALPDKYWITPSNNHQSNKWMEKFNQKLTQNIKLIQLRSKTKINNNFIQQLHNKCKQHNIQLLLNTVNKTFNEAYCDGWNLTTAEMLKFKKRPCTNNKLLGVSTHNLTEALKAQIIGADFVIISPVQATKTHPKLLPLGWDNAKEVVNTLNIPVYFLGGMRLQDLKKTQQLGAQGIAGVSTF</sequence>
<dbReference type="InterPro" id="IPR022998">
    <property type="entry name" value="ThiamineP_synth_TenI"/>
</dbReference>
<dbReference type="EMBL" id="AP009247">
    <property type="protein sequence ID" value="BAF62017.1"/>
    <property type="molecule type" value="Genomic_DNA"/>
</dbReference>
<keyword evidence="2" id="KW-0784">Thiamine biosynthesis</keyword>
<evidence type="ECO:0000256" key="1">
    <source>
        <dbReference type="ARBA" id="ARBA00004948"/>
    </source>
</evidence>
<dbReference type="HOGENOM" id="CLU_018272_3_4_6"/>
<accession>A5CVJ5</accession>
<reference evidence="5" key="1">
    <citation type="journal article" date="2007" name="Curr. Biol.">
        <title>Reduced genome of the thioautotrophic intracellular symbiont in a deep-sea clam, Calyptogena okutanii.</title>
        <authorList>
            <person name="Kuwahara H."/>
            <person name="Yoshida T."/>
            <person name="Takaki Y."/>
            <person name="Shimamura S."/>
            <person name="Nishi S."/>
            <person name="Harada M."/>
            <person name="Matsuyama K."/>
            <person name="Takishita K."/>
            <person name="Kawato M."/>
            <person name="Uematsu K."/>
            <person name="Fujiwara Y."/>
            <person name="Sato T."/>
            <person name="Kato C."/>
            <person name="Kitagawa M."/>
            <person name="Kato I."/>
            <person name="Maruyama T."/>
        </authorList>
    </citation>
    <scope>NUCLEOTIDE SEQUENCE [LARGE SCALE GENOMIC DNA]</scope>
    <source>
        <strain evidence="5">HA</strain>
    </source>
</reference>
<feature type="domain" description="Thiamine phosphate synthase/TenI" evidence="3">
    <location>
        <begin position="29"/>
        <end position="203"/>
    </location>
</feature>
<evidence type="ECO:0000256" key="2">
    <source>
        <dbReference type="ARBA" id="ARBA00022977"/>
    </source>
</evidence>
<dbReference type="InterPro" id="IPR013785">
    <property type="entry name" value="Aldolase_TIM"/>
</dbReference>
<dbReference type="eggNOG" id="COG0352">
    <property type="taxonomic scope" value="Bacteria"/>
</dbReference>
<name>A5CVJ5_VESOH</name>
<evidence type="ECO:0000259" key="3">
    <source>
        <dbReference type="Pfam" id="PF02581"/>
    </source>
</evidence>
<evidence type="ECO:0000313" key="5">
    <source>
        <dbReference type="Proteomes" id="UP000000247"/>
    </source>
</evidence>
<dbReference type="GO" id="GO:0005737">
    <property type="term" value="C:cytoplasm"/>
    <property type="evidence" value="ECO:0007669"/>
    <property type="project" value="TreeGrafter"/>
</dbReference>
<proteinExistence type="predicted"/>
<dbReference type="GO" id="GO:0004789">
    <property type="term" value="F:thiamine-phosphate diphosphorylase activity"/>
    <property type="evidence" value="ECO:0007669"/>
    <property type="project" value="TreeGrafter"/>
</dbReference>
<evidence type="ECO:0000313" key="4">
    <source>
        <dbReference type="EMBL" id="BAF62017.1"/>
    </source>
</evidence>
<dbReference type="CDD" id="cd00564">
    <property type="entry name" value="TMP_TenI"/>
    <property type="match status" value="1"/>
</dbReference>
<comment type="pathway">
    <text evidence="1">Cofactor biosynthesis; thiamine diphosphate biosynthesis.</text>
</comment>
<gene>
    <name evidence="4" type="ordered locus">COSY_0918</name>
</gene>
<dbReference type="Pfam" id="PF02581">
    <property type="entry name" value="TMP-TENI"/>
    <property type="match status" value="1"/>
</dbReference>
<protein>
    <recommendedName>
        <fullName evidence="3">Thiamine phosphate synthase/TenI domain-containing protein</fullName>
    </recommendedName>
</protein>
<dbReference type="GO" id="GO:0009228">
    <property type="term" value="P:thiamine biosynthetic process"/>
    <property type="evidence" value="ECO:0007669"/>
    <property type="project" value="UniProtKB-KW"/>
</dbReference>
<organism evidence="4 5">
    <name type="scientific">Vesicomyosocius okutanii subsp. Calyptogena okutanii (strain HA)</name>
    <dbReference type="NCBI Taxonomy" id="412965"/>
    <lineage>
        <taxon>Bacteria</taxon>
        <taxon>Pseudomonadati</taxon>
        <taxon>Pseudomonadota</taxon>
        <taxon>Gammaproteobacteria</taxon>
        <taxon>Candidatus Pseudothioglobaceae</taxon>
        <taxon>Candidatus Vesicomyidisocius</taxon>
    </lineage>
</organism>
<dbReference type="KEGG" id="vok:COSY_0918"/>
<dbReference type="SUPFAM" id="SSF51391">
    <property type="entry name" value="Thiamin phosphate synthase"/>
    <property type="match status" value="1"/>
</dbReference>
<dbReference type="Proteomes" id="UP000000247">
    <property type="component" value="Chromosome"/>
</dbReference>
<dbReference type="STRING" id="412965.COSY_0918"/>
<dbReference type="AlphaFoldDB" id="A5CVJ5"/>
<dbReference type="PANTHER" id="PTHR20857:SF15">
    <property type="entry name" value="THIAMINE-PHOSPHATE SYNTHASE"/>
    <property type="match status" value="1"/>
</dbReference>
<dbReference type="InterPro" id="IPR036206">
    <property type="entry name" value="ThiamineP_synth_sf"/>
</dbReference>
<dbReference type="PANTHER" id="PTHR20857">
    <property type="entry name" value="THIAMINE-PHOSPHATE PYROPHOSPHORYLASE"/>
    <property type="match status" value="1"/>
</dbReference>